<proteinExistence type="inferred from homology"/>
<dbReference type="GO" id="GO:0005615">
    <property type="term" value="C:extracellular space"/>
    <property type="evidence" value="ECO:0007669"/>
    <property type="project" value="InterPro"/>
</dbReference>
<dbReference type="PANTHER" id="PTHR11461:SF211">
    <property type="entry name" value="GH10112P-RELATED"/>
    <property type="match status" value="1"/>
</dbReference>
<organism evidence="4 5">
    <name type="scientific">Acrobeloides nanus</name>
    <dbReference type="NCBI Taxonomy" id="290746"/>
    <lineage>
        <taxon>Eukaryota</taxon>
        <taxon>Metazoa</taxon>
        <taxon>Ecdysozoa</taxon>
        <taxon>Nematoda</taxon>
        <taxon>Chromadorea</taxon>
        <taxon>Rhabditida</taxon>
        <taxon>Tylenchina</taxon>
        <taxon>Cephalobomorpha</taxon>
        <taxon>Cephaloboidea</taxon>
        <taxon>Cephalobidae</taxon>
        <taxon>Acrobeloides</taxon>
    </lineage>
</organism>
<evidence type="ECO:0000256" key="2">
    <source>
        <dbReference type="RuleBase" id="RU000411"/>
    </source>
</evidence>
<dbReference type="Gene3D" id="2.30.39.10">
    <property type="entry name" value="Alpha-1-antitrypsin, domain 1"/>
    <property type="match status" value="1"/>
</dbReference>
<dbReference type="AlphaFoldDB" id="A0A914EK87"/>
<dbReference type="InterPro" id="IPR042178">
    <property type="entry name" value="Serpin_sf_1"/>
</dbReference>
<evidence type="ECO:0000313" key="4">
    <source>
        <dbReference type="Proteomes" id="UP000887540"/>
    </source>
</evidence>
<reference evidence="5" key="1">
    <citation type="submission" date="2022-11" db="UniProtKB">
        <authorList>
            <consortium name="WormBaseParasite"/>
        </authorList>
    </citation>
    <scope>IDENTIFICATION</scope>
</reference>
<evidence type="ECO:0000313" key="5">
    <source>
        <dbReference type="WBParaSite" id="ACRNAN_scaffold8958.g20172.t1"/>
    </source>
</evidence>
<dbReference type="InterPro" id="IPR023795">
    <property type="entry name" value="Serpin_CS"/>
</dbReference>
<dbReference type="PROSITE" id="PS00284">
    <property type="entry name" value="SERPIN"/>
    <property type="match status" value="1"/>
</dbReference>
<dbReference type="InterPro" id="IPR036186">
    <property type="entry name" value="Serpin_sf"/>
</dbReference>
<dbReference type="WBParaSite" id="ACRNAN_scaffold8958.g20172.t1">
    <property type="protein sequence ID" value="ACRNAN_scaffold8958.g20172.t1"/>
    <property type="gene ID" value="ACRNAN_scaffold8958.g20172"/>
</dbReference>
<dbReference type="InterPro" id="IPR042185">
    <property type="entry name" value="Serpin_sf_2"/>
</dbReference>
<evidence type="ECO:0000256" key="1">
    <source>
        <dbReference type="ARBA" id="ARBA00009500"/>
    </source>
</evidence>
<dbReference type="GO" id="GO:0004867">
    <property type="term" value="F:serine-type endopeptidase inhibitor activity"/>
    <property type="evidence" value="ECO:0007669"/>
    <property type="project" value="InterPro"/>
</dbReference>
<name>A0A914EK87_9BILA</name>
<dbReference type="PANTHER" id="PTHR11461">
    <property type="entry name" value="SERINE PROTEASE INHIBITOR, SERPIN"/>
    <property type="match status" value="1"/>
</dbReference>
<dbReference type="CDD" id="cd00172">
    <property type="entry name" value="serpin"/>
    <property type="match status" value="1"/>
</dbReference>
<dbReference type="Gene3D" id="3.30.497.10">
    <property type="entry name" value="Antithrombin, subunit I, domain 2"/>
    <property type="match status" value="1"/>
</dbReference>
<protein>
    <submittedName>
        <fullName evidence="5">Serpin domain-containing protein</fullName>
    </submittedName>
</protein>
<feature type="domain" description="Serpin" evidence="3">
    <location>
        <begin position="1"/>
        <end position="308"/>
    </location>
</feature>
<dbReference type="SUPFAM" id="SSF56574">
    <property type="entry name" value="Serpins"/>
    <property type="match status" value="1"/>
</dbReference>
<dbReference type="InterPro" id="IPR000215">
    <property type="entry name" value="Serpin_fam"/>
</dbReference>
<sequence length="309" mass="35442">MSQLNLQNKSYELDLANRIYVQENFQLLQSYKQTLTNKFQGQFENIDFSDSEAAAQNINSFIEQATCGKIKDLIPSDAINDLTRMILTNAIYFKGTWEYKFEKEQTAPKTFYLSENREQQVPMMKIKNPFPYYEDNQVQVLGLPYKSQEVFLYVILPKDRFGLSNLLKDITGQKVQNHIQEAHKWHNDNSQTRIYVELPRFKIETGLSLNDALKKLGITDAFDEKRADFSGMIGSRGLYVSDVFHKAFIETNEEGSEAAAATGVVMRLESSRGGSFEEFRTFHADHPFLYALATRQGDILFTGTVVSLE</sequence>
<dbReference type="Pfam" id="PF00079">
    <property type="entry name" value="Serpin"/>
    <property type="match status" value="1"/>
</dbReference>
<evidence type="ECO:0000259" key="3">
    <source>
        <dbReference type="SMART" id="SM00093"/>
    </source>
</evidence>
<dbReference type="SMART" id="SM00093">
    <property type="entry name" value="SERPIN"/>
    <property type="match status" value="1"/>
</dbReference>
<comment type="similarity">
    <text evidence="1 2">Belongs to the serpin family.</text>
</comment>
<accession>A0A914EK87</accession>
<dbReference type="InterPro" id="IPR023796">
    <property type="entry name" value="Serpin_dom"/>
</dbReference>
<dbReference type="Proteomes" id="UP000887540">
    <property type="component" value="Unplaced"/>
</dbReference>
<keyword evidence="4" id="KW-1185">Reference proteome</keyword>